<sequence>MSLVESTVDATFRGALSGLGVGTGQKEQRVAEVHKKVALRGEVQDLEGWQAVDSSGGDAARDR</sequence>
<dbReference type="AlphaFoldDB" id="A0A9W9FI66"/>
<comment type="caution">
    <text evidence="1">The sequence shown here is derived from an EMBL/GenBank/DDBJ whole genome shotgun (WGS) entry which is preliminary data.</text>
</comment>
<evidence type="ECO:0000313" key="1">
    <source>
        <dbReference type="EMBL" id="KAJ5100594.1"/>
    </source>
</evidence>
<proteinExistence type="predicted"/>
<organism evidence="1 2">
    <name type="scientific">Penicillium angulare</name>
    <dbReference type="NCBI Taxonomy" id="116970"/>
    <lineage>
        <taxon>Eukaryota</taxon>
        <taxon>Fungi</taxon>
        <taxon>Dikarya</taxon>
        <taxon>Ascomycota</taxon>
        <taxon>Pezizomycotina</taxon>
        <taxon>Eurotiomycetes</taxon>
        <taxon>Eurotiomycetidae</taxon>
        <taxon>Eurotiales</taxon>
        <taxon>Aspergillaceae</taxon>
        <taxon>Penicillium</taxon>
    </lineage>
</organism>
<name>A0A9W9FI66_9EURO</name>
<dbReference type="EMBL" id="JAPQKH010000004">
    <property type="protein sequence ID" value="KAJ5100594.1"/>
    <property type="molecule type" value="Genomic_DNA"/>
</dbReference>
<dbReference type="Proteomes" id="UP001149165">
    <property type="component" value="Unassembled WGS sequence"/>
</dbReference>
<protein>
    <submittedName>
        <fullName evidence="1">Uncharacterized protein</fullName>
    </submittedName>
</protein>
<accession>A0A9W9FI66</accession>
<reference evidence="1" key="2">
    <citation type="journal article" date="2023" name="IMA Fungus">
        <title>Comparative genomic study of the Penicillium genus elucidates a diverse pangenome and 15 lateral gene transfer events.</title>
        <authorList>
            <person name="Petersen C."/>
            <person name="Sorensen T."/>
            <person name="Nielsen M.R."/>
            <person name="Sondergaard T.E."/>
            <person name="Sorensen J.L."/>
            <person name="Fitzpatrick D.A."/>
            <person name="Frisvad J.C."/>
            <person name="Nielsen K.L."/>
        </authorList>
    </citation>
    <scope>NUCLEOTIDE SEQUENCE</scope>
    <source>
        <strain evidence="1">IBT 30069</strain>
    </source>
</reference>
<evidence type="ECO:0000313" key="2">
    <source>
        <dbReference type="Proteomes" id="UP001149165"/>
    </source>
</evidence>
<gene>
    <name evidence="1" type="ORF">N7456_006646</name>
</gene>
<dbReference type="OrthoDB" id="10425935at2759"/>
<reference evidence="1" key="1">
    <citation type="submission" date="2022-11" db="EMBL/GenBank/DDBJ databases">
        <authorList>
            <person name="Petersen C."/>
        </authorList>
    </citation>
    <scope>NUCLEOTIDE SEQUENCE</scope>
    <source>
        <strain evidence="1">IBT 30069</strain>
    </source>
</reference>
<keyword evidence="2" id="KW-1185">Reference proteome</keyword>